<evidence type="ECO:0000256" key="1">
    <source>
        <dbReference type="SAM" id="MobiDB-lite"/>
    </source>
</evidence>
<dbReference type="Proteomes" id="UP000266302">
    <property type="component" value="Unassembled WGS sequence"/>
</dbReference>
<dbReference type="AlphaFoldDB" id="A0A398CCK7"/>
<feature type="chain" id="PRO_5017205750" evidence="2">
    <location>
        <begin position="24"/>
        <end position="102"/>
    </location>
</feature>
<feature type="signal peptide" evidence="2">
    <location>
        <begin position="1"/>
        <end position="23"/>
    </location>
</feature>
<dbReference type="RefSeq" id="WP_119109674.1">
    <property type="nucleotide sequence ID" value="NZ_QXJC01000004.1"/>
</dbReference>
<evidence type="ECO:0000313" key="4">
    <source>
        <dbReference type="Proteomes" id="UP000266302"/>
    </source>
</evidence>
<accession>A0A398CCK7</accession>
<evidence type="ECO:0000256" key="2">
    <source>
        <dbReference type="SAM" id="SignalP"/>
    </source>
</evidence>
<gene>
    <name evidence="3" type="ORF">D3F03_11675</name>
</gene>
<sequence>MQRTTLLASIALLAAAISPPLLAGDHQHHRKHDRQPATDMRTTDGDGQGMQAVVHSAPSDAPGYGWRYFTDPAASRALVISPQGDYYYSSGTGLRWIAAAQR</sequence>
<keyword evidence="4" id="KW-1185">Reference proteome</keyword>
<dbReference type="EMBL" id="QXJC01000004">
    <property type="protein sequence ID" value="RID97970.1"/>
    <property type="molecule type" value="Genomic_DNA"/>
</dbReference>
<comment type="caution">
    <text evidence="3">The sequence shown here is derived from an EMBL/GenBank/DDBJ whole genome shotgun (WGS) entry which is preliminary data.</text>
</comment>
<protein>
    <submittedName>
        <fullName evidence="3">Uncharacterized protein</fullName>
    </submittedName>
</protein>
<keyword evidence="2" id="KW-0732">Signal</keyword>
<dbReference type="OrthoDB" id="8913448at2"/>
<proteinExistence type="predicted"/>
<reference evidence="3 4" key="1">
    <citation type="submission" date="2018-09" db="EMBL/GenBank/DDBJ databases">
        <title>Draft genome of Simplicispira sp. NY-02.</title>
        <authorList>
            <person name="Im W.T."/>
        </authorList>
    </citation>
    <scope>NUCLEOTIDE SEQUENCE [LARGE SCALE GENOMIC DNA]</scope>
    <source>
        <strain evidence="3 4">NY-02</strain>
    </source>
</reference>
<feature type="region of interest" description="Disordered" evidence="1">
    <location>
        <begin position="23"/>
        <end position="58"/>
    </location>
</feature>
<evidence type="ECO:0000313" key="3">
    <source>
        <dbReference type="EMBL" id="RID97970.1"/>
    </source>
</evidence>
<name>A0A398CCK7_9BURK</name>
<organism evidence="3 4">
    <name type="scientific">Simplicispira hankyongi</name>
    <dbReference type="NCBI Taxonomy" id="2315688"/>
    <lineage>
        <taxon>Bacteria</taxon>
        <taxon>Pseudomonadati</taxon>
        <taxon>Pseudomonadota</taxon>
        <taxon>Betaproteobacteria</taxon>
        <taxon>Burkholderiales</taxon>
        <taxon>Comamonadaceae</taxon>
        <taxon>Simplicispira</taxon>
    </lineage>
</organism>